<gene>
    <name evidence="2" type="ORF">AXF42_Ash005815</name>
</gene>
<protein>
    <submittedName>
        <fullName evidence="2">Uncharacterized protein</fullName>
    </submittedName>
</protein>
<dbReference type="Proteomes" id="UP000236161">
    <property type="component" value="Unassembled WGS sequence"/>
</dbReference>
<dbReference type="PANTHER" id="PTHR34807">
    <property type="entry name" value="OS08G0270800 PROTEIN"/>
    <property type="match status" value="1"/>
</dbReference>
<dbReference type="AlphaFoldDB" id="A0A2I0BCF8"/>
<name>A0A2I0BCF8_9ASPA</name>
<sequence length="151" mass="17549">MMKKRMRVPMDSAPLTSFLVGEEARARFKHQCLLQDYHELLKETEQKQEKLQKATQRKLKLLAEVKKRNHNSKQVSLQTTPALLDLNQNGEEMEAFQVQWEPLEVEKLKRFSIEREAMGSDLQLSICRDVGGGSDGVRERISWQDQLALRV</sequence>
<accession>A0A2I0BCF8</accession>
<keyword evidence="3" id="KW-1185">Reference proteome</keyword>
<reference evidence="2 3" key="1">
    <citation type="journal article" date="2017" name="Nature">
        <title>The Apostasia genome and the evolution of orchids.</title>
        <authorList>
            <person name="Zhang G.Q."/>
            <person name="Liu K.W."/>
            <person name="Li Z."/>
            <person name="Lohaus R."/>
            <person name="Hsiao Y.Y."/>
            <person name="Niu S.C."/>
            <person name="Wang J.Y."/>
            <person name="Lin Y.C."/>
            <person name="Xu Q."/>
            <person name="Chen L.J."/>
            <person name="Yoshida K."/>
            <person name="Fujiwara S."/>
            <person name="Wang Z.W."/>
            <person name="Zhang Y.Q."/>
            <person name="Mitsuda N."/>
            <person name="Wang M."/>
            <person name="Liu G.H."/>
            <person name="Pecoraro L."/>
            <person name="Huang H.X."/>
            <person name="Xiao X.J."/>
            <person name="Lin M."/>
            <person name="Wu X.Y."/>
            <person name="Wu W.L."/>
            <person name="Chen Y.Y."/>
            <person name="Chang S.B."/>
            <person name="Sakamoto S."/>
            <person name="Ohme-Takagi M."/>
            <person name="Yagi M."/>
            <person name="Zeng S.J."/>
            <person name="Shen C.Y."/>
            <person name="Yeh C.M."/>
            <person name="Luo Y.B."/>
            <person name="Tsai W.C."/>
            <person name="Van de Peer Y."/>
            <person name="Liu Z.J."/>
        </authorList>
    </citation>
    <scope>NUCLEOTIDE SEQUENCE [LARGE SCALE GENOMIC DNA]</scope>
    <source>
        <strain evidence="3">cv. Shenzhen</strain>
        <tissue evidence="2">Stem</tissue>
    </source>
</reference>
<dbReference type="OrthoDB" id="993453at2759"/>
<feature type="coiled-coil region" evidence="1">
    <location>
        <begin position="34"/>
        <end position="64"/>
    </location>
</feature>
<organism evidence="2 3">
    <name type="scientific">Apostasia shenzhenica</name>
    <dbReference type="NCBI Taxonomy" id="1088818"/>
    <lineage>
        <taxon>Eukaryota</taxon>
        <taxon>Viridiplantae</taxon>
        <taxon>Streptophyta</taxon>
        <taxon>Embryophyta</taxon>
        <taxon>Tracheophyta</taxon>
        <taxon>Spermatophyta</taxon>
        <taxon>Magnoliopsida</taxon>
        <taxon>Liliopsida</taxon>
        <taxon>Asparagales</taxon>
        <taxon>Orchidaceae</taxon>
        <taxon>Apostasioideae</taxon>
        <taxon>Apostasia</taxon>
    </lineage>
</organism>
<dbReference type="EMBL" id="KZ451895">
    <property type="protein sequence ID" value="PKA65481.1"/>
    <property type="molecule type" value="Genomic_DNA"/>
</dbReference>
<proteinExistence type="predicted"/>
<keyword evidence="1" id="KW-0175">Coiled coil</keyword>
<evidence type="ECO:0000256" key="1">
    <source>
        <dbReference type="SAM" id="Coils"/>
    </source>
</evidence>
<evidence type="ECO:0000313" key="2">
    <source>
        <dbReference type="EMBL" id="PKA65481.1"/>
    </source>
</evidence>
<dbReference type="PANTHER" id="PTHR34807:SF3">
    <property type="entry name" value="OS08G0270800 PROTEIN"/>
    <property type="match status" value="1"/>
</dbReference>
<evidence type="ECO:0000313" key="3">
    <source>
        <dbReference type="Proteomes" id="UP000236161"/>
    </source>
</evidence>